<evidence type="ECO:0000256" key="1">
    <source>
        <dbReference type="SAM" id="MobiDB-lite"/>
    </source>
</evidence>
<organism evidence="2 3">
    <name type="scientific">Cotesia congregata</name>
    <name type="common">Parasitoid wasp</name>
    <name type="synonym">Apanteles congregatus</name>
    <dbReference type="NCBI Taxonomy" id="51543"/>
    <lineage>
        <taxon>Eukaryota</taxon>
        <taxon>Metazoa</taxon>
        <taxon>Ecdysozoa</taxon>
        <taxon>Arthropoda</taxon>
        <taxon>Hexapoda</taxon>
        <taxon>Insecta</taxon>
        <taxon>Pterygota</taxon>
        <taxon>Neoptera</taxon>
        <taxon>Endopterygota</taxon>
        <taxon>Hymenoptera</taxon>
        <taxon>Apocrita</taxon>
        <taxon>Ichneumonoidea</taxon>
        <taxon>Braconidae</taxon>
        <taxon>Microgastrinae</taxon>
        <taxon>Cotesia</taxon>
    </lineage>
</organism>
<dbReference type="AlphaFoldDB" id="A0A8J2HHA0"/>
<comment type="caution">
    <text evidence="2">The sequence shown here is derived from an EMBL/GenBank/DDBJ whole genome shotgun (WGS) entry which is preliminary data.</text>
</comment>
<name>A0A8J2HHA0_COTCN</name>
<feature type="non-terminal residue" evidence="2">
    <location>
        <position position="171"/>
    </location>
</feature>
<sequence>ELIYGCKLDYWNERKRVWEERLEEWKLKVRTPVDSSKCSSTDEDIMPIGKSKIEDTTPDHEASIHVWEPRDSSGTGISKITVRFLTTDDSIQFSSNRRRVIVRTKKSGQTNYDIIETSNLTDQPARPQLSVKEKIFENHPTTSTSAVSSSPVVDSEARKRRRQRASTLNND</sequence>
<dbReference type="Proteomes" id="UP000786811">
    <property type="component" value="Unassembled WGS sequence"/>
</dbReference>
<evidence type="ECO:0000313" key="2">
    <source>
        <dbReference type="EMBL" id="CAG5101190.1"/>
    </source>
</evidence>
<dbReference type="EMBL" id="CAJNRD030001122">
    <property type="protein sequence ID" value="CAG5101190.1"/>
    <property type="molecule type" value="Genomic_DNA"/>
</dbReference>
<accession>A0A8J2HHA0</accession>
<reference evidence="2" key="1">
    <citation type="submission" date="2021-04" db="EMBL/GenBank/DDBJ databases">
        <authorList>
            <person name="Chebbi M.A.C M."/>
        </authorList>
    </citation>
    <scope>NUCLEOTIDE SEQUENCE</scope>
</reference>
<protein>
    <submittedName>
        <fullName evidence="2">Uncharacterized protein</fullName>
    </submittedName>
</protein>
<dbReference type="OrthoDB" id="7687280at2759"/>
<feature type="region of interest" description="Disordered" evidence="1">
    <location>
        <begin position="137"/>
        <end position="171"/>
    </location>
</feature>
<evidence type="ECO:0000313" key="3">
    <source>
        <dbReference type="Proteomes" id="UP000786811"/>
    </source>
</evidence>
<feature type="compositionally biased region" description="Low complexity" evidence="1">
    <location>
        <begin position="141"/>
        <end position="154"/>
    </location>
</feature>
<keyword evidence="3" id="KW-1185">Reference proteome</keyword>
<gene>
    <name evidence="2" type="ORF">HICCMSTLAB_LOCUS10263</name>
</gene>
<proteinExistence type="predicted"/>